<evidence type="ECO:0000259" key="6">
    <source>
        <dbReference type="SMART" id="SM00560"/>
    </source>
</evidence>
<sequence>MSHGRLLSFSVIPKAILALGVVGGAEAQTFINRPTATTSEWRFDSRNASGVISKVFGPGTMTEIGLTGHKGVFSVANGTGTPELPGAIDGRPVPVMYFDGATKSGEGWRMNAGTGVTDHYEYTLVYDLFVPASNTAGKLALYQGNPGNSNDADYFLMPSSTGIFRSPNTPNSGQWTKGQWQRVVVAADYTRNSDKVFINGDLKSTQPRGDWAYGTQDNWILSDNGSASYVGDHSKGYVAAFAFVPRLLTDTEIAILGDVTPGGIFEVSDGFPAGLASAPDTGAGTITLNWRAADNRSNAAGVELLRNATVIAQLPLDAATFTDTPPVPTTSPVTYSYRVRAYGGSYTGGHADTETTVNWALPSLTTGLTAYYPFENDFKNLSGNPQVVDAVPYGPPTFIADGRRGRALRFHDTASPIQKLTSDLGATEPFAANADFTVSIWYRHMGAFTNRSAYGGSTADPMLIGNKNWASGANLGWGLVCGSDGSVKWNYKGSSGSRLDAALSSKENADGTWHHVLVVHDRDGRASFYVDGAKLASEPVMAGQGSVETGSPVVIGADSQGAYRYSGDLDEVALWTRSLTAEEAAMVYQRGRENISVTGSNFADADLDGLPDGWEISYFGNLDQTAESDFDKDGIAHLLEFAQGMNPTVAAQPQDSRVEIIPDPVHPGQKVAAFRFKRPRGTTDLQYLPECSPTLKGDTWRSGDAVLPRAGMAVALPDGRDELTVYSPQNVATAPTTFFRLRVNRVYQGAWTPTSLPQLDYTANGPVIRWVTDTPTATIVDYGTGTNITRRYEDFTLTTQHEVVLSDIPAGTDLSFSVVHLQNGLESSSETYTGSGKYDLRPPRVPDQGGFATGGSHAADAQALLASFGASGKGWCLDIGSGDGKFAYEIVRQSELMVVGVESDPAKVAAAEQFLSERGVLGSRVTIVQVPDYTLGSIPFRPNTFNLITDSGSFSGGGVSDLAPYSALMKPGRGKSIAGPAAALAVTSKPRPASYGSWTHLYGNSSNTTYSGEELANVTNPGGASSTGQTEVQWIGRPGGEFTIDRQLRQSSPLAANGRFYTLGDQRVIALDSQNGAVLWSKLIPNLARFNVIRDCSNLVADDEGLFAATGGECWRIDGDSGTHSVLKVSPGARSDLTWHWGLLYREGSHLIGSAVSSTATYRKWWGPQYWYDSRSGSDTRIVCADNLFSRDPVTGSENWVYEGGLILHPTVTMGNGRIYFLESRNPTVLDGADRNLPMASLAASNDLWMVALDLTTGQKVWEKQPVITGGTPCIYGSYSSGVYLVTAANAANSRYYLHAFDSSDGTVKWAANHAWLRGDHAGHQQHPVVLGGSVYLEPKIYNLQSGVASAVTMPSRNACSTFIAVKNALIFRGDQTQHYGLSGTFYGGNISMWNISSNTKSLWNRMRPSCWISTIAADGCVLVQDGAAGCSCGPWLEVTCALSPL</sequence>
<comment type="caution">
    <text evidence="7">The sequence shown here is derived from an EMBL/GenBank/DDBJ whole genome shotgun (WGS) entry which is preliminary data.</text>
</comment>
<dbReference type="SMART" id="SM00560">
    <property type="entry name" value="LamGL"/>
    <property type="match status" value="1"/>
</dbReference>
<evidence type="ECO:0000256" key="1">
    <source>
        <dbReference type="ARBA" id="ARBA00001913"/>
    </source>
</evidence>
<evidence type="ECO:0000256" key="2">
    <source>
        <dbReference type="ARBA" id="ARBA00022723"/>
    </source>
</evidence>
<dbReference type="InterPro" id="IPR018391">
    <property type="entry name" value="PQQ_b-propeller_rpt"/>
</dbReference>
<feature type="domain" description="LamG-like jellyroll fold" evidence="6">
    <location>
        <begin position="434"/>
        <end position="582"/>
    </location>
</feature>
<accession>A0ABT3GGR6</accession>
<dbReference type="SUPFAM" id="SSF53335">
    <property type="entry name" value="S-adenosyl-L-methionine-dependent methyltransferases"/>
    <property type="match status" value="1"/>
</dbReference>
<keyword evidence="3" id="KW-0732">Signal</keyword>
<comment type="cofactor">
    <cofactor evidence="1">
        <name>Ca(2+)</name>
        <dbReference type="ChEBI" id="CHEBI:29108"/>
    </cofactor>
</comment>
<dbReference type="SMART" id="SM00564">
    <property type="entry name" value="PQQ"/>
    <property type="match status" value="2"/>
</dbReference>
<evidence type="ECO:0000313" key="7">
    <source>
        <dbReference type="EMBL" id="MCW1922656.1"/>
    </source>
</evidence>
<dbReference type="RefSeq" id="WP_264486765.1">
    <property type="nucleotide sequence ID" value="NZ_JAPDDT010000003.1"/>
</dbReference>
<dbReference type="Gene3D" id="2.60.120.200">
    <property type="match status" value="2"/>
</dbReference>
<dbReference type="Gene3D" id="2.130.10.10">
    <property type="entry name" value="YVTN repeat-like/Quinoprotein amine dehydrogenase"/>
    <property type="match status" value="2"/>
</dbReference>
<dbReference type="InterPro" id="IPR013320">
    <property type="entry name" value="ConA-like_dom_sf"/>
</dbReference>
<dbReference type="Pfam" id="PF13385">
    <property type="entry name" value="Laminin_G_3"/>
    <property type="match status" value="1"/>
</dbReference>
<dbReference type="InterPro" id="IPR015943">
    <property type="entry name" value="WD40/YVTN_repeat-like_dom_sf"/>
</dbReference>
<evidence type="ECO:0000256" key="3">
    <source>
        <dbReference type="ARBA" id="ARBA00022729"/>
    </source>
</evidence>
<dbReference type="PANTHER" id="PTHR19277:SF125">
    <property type="entry name" value="B6"/>
    <property type="match status" value="1"/>
</dbReference>
<proteinExistence type="predicted"/>
<dbReference type="InterPro" id="IPR013783">
    <property type="entry name" value="Ig-like_fold"/>
</dbReference>
<keyword evidence="8" id="KW-1185">Reference proteome</keyword>
<dbReference type="Proteomes" id="UP001320876">
    <property type="component" value="Unassembled WGS sequence"/>
</dbReference>
<dbReference type="InterPro" id="IPR029063">
    <property type="entry name" value="SAM-dependent_MTases_sf"/>
</dbReference>
<dbReference type="InterPro" id="IPR011047">
    <property type="entry name" value="Quinoprotein_ADH-like_sf"/>
</dbReference>
<dbReference type="InterPro" id="IPR051360">
    <property type="entry name" value="Neuronal_Pentraxin_Related"/>
</dbReference>
<dbReference type="Gene3D" id="3.40.50.150">
    <property type="entry name" value="Vaccinia Virus protein VP39"/>
    <property type="match status" value="1"/>
</dbReference>
<keyword evidence="4" id="KW-0106">Calcium</keyword>
<dbReference type="InterPro" id="IPR006558">
    <property type="entry name" value="LamG-like"/>
</dbReference>
<protein>
    <submittedName>
        <fullName evidence="7">PQQ-binding-like beta-propeller repeat protein</fullName>
    </submittedName>
</protein>
<reference evidence="7 8" key="1">
    <citation type="submission" date="2022-10" db="EMBL/GenBank/DDBJ databases">
        <title>Luteolibacter arcticus strain CCTCC AB 2014275, whole genome shotgun sequencing project.</title>
        <authorList>
            <person name="Zhao G."/>
            <person name="Shen L."/>
        </authorList>
    </citation>
    <scope>NUCLEOTIDE SEQUENCE [LARGE SCALE GENOMIC DNA]</scope>
    <source>
        <strain evidence="7 8">CCTCC AB 2014275</strain>
    </source>
</reference>
<dbReference type="Gene3D" id="2.60.40.10">
    <property type="entry name" value="Immunoglobulins"/>
    <property type="match status" value="1"/>
</dbReference>
<keyword evidence="5" id="KW-1015">Disulfide bond</keyword>
<dbReference type="SUPFAM" id="SSF49899">
    <property type="entry name" value="Concanavalin A-like lectins/glucanases"/>
    <property type="match status" value="2"/>
</dbReference>
<dbReference type="SUPFAM" id="SSF50998">
    <property type="entry name" value="Quinoprotein alcohol dehydrogenase-like"/>
    <property type="match status" value="1"/>
</dbReference>
<evidence type="ECO:0000256" key="4">
    <source>
        <dbReference type="ARBA" id="ARBA00022837"/>
    </source>
</evidence>
<organism evidence="7 8">
    <name type="scientific">Luteolibacter arcticus</name>
    <dbReference type="NCBI Taxonomy" id="1581411"/>
    <lineage>
        <taxon>Bacteria</taxon>
        <taxon>Pseudomonadati</taxon>
        <taxon>Verrucomicrobiota</taxon>
        <taxon>Verrucomicrobiia</taxon>
        <taxon>Verrucomicrobiales</taxon>
        <taxon>Verrucomicrobiaceae</taxon>
        <taxon>Luteolibacter</taxon>
    </lineage>
</organism>
<evidence type="ECO:0000256" key="5">
    <source>
        <dbReference type="ARBA" id="ARBA00023157"/>
    </source>
</evidence>
<dbReference type="PANTHER" id="PTHR19277">
    <property type="entry name" value="PENTRAXIN"/>
    <property type="match status" value="1"/>
</dbReference>
<name>A0ABT3GGR6_9BACT</name>
<keyword evidence="2" id="KW-0479">Metal-binding</keyword>
<gene>
    <name evidence="7" type="ORF">OKA05_08825</name>
</gene>
<evidence type="ECO:0000313" key="8">
    <source>
        <dbReference type="Proteomes" id="UP001320876"/>
    </source>
</evidence>
<dbReference type="CDD" id="cd02440">
    <property type="entry name" value="AdoMet_MTases"/>
    <property type="match status" value="1"/>
</dbReference>
<dbReference type="EMBL" id="JAPDDT010000003">
    <property type="protein sequence ID" value="MCW1922656.1"/>
    <property type="molecule type" value="Genomic_DNA"/>
</dbReference>